<proteinExistence type="predicted"/>
<keyword evidence="3" id="KW-1185">Reference proteome</keyword>
<dbReference type="AlphaFoldDB" id="A0A3L8SHR0"/>
<dbReference type="Proteomes" id="UP000276834">
    <property type="component" value="Unassembled WGS sequence"/>
</dbReference>
<sequence>MDVYFSKETAPRGALPPQHPLKHTHRRLSSLKQTHLCFPSSGWFCVSYPPAFLYSESKAECYVHFLGKATQIPDSKASFLSLSIPSFKVRGVADPEIEMTAQLLCFIGDIDVKEDSIKNGLWIVLISGAIASDKSHNASGTGLAPLSAPWMFDDCAGMFREGVRKYDLGKSPAGVRETDRSSSDGSPALIQPSREGAYSLPGPPLSEHDPWTQQCQEPPRAVWVLCILNWVLGEVLTPVQGSVPHPPASCKAQLAWSAADSLQGDTLLPHSSQNFI</sequence>
<accession>A0A3L8SHR0</accession>
<evidence type="ECO:0000256" key="1">
    <source>
        <dbReference type="SAM" id="MobiDB-lite"/>
    </source>
</evidence>
<protein>
    <submittedName>
        <fullName evidence="2">Uncharacterized protein</fullName>
    </submittedName>
</protein>
<name>A0A3L8SHR0_CHLGU</name>
<reference evidence="2 3" key="1">
    <citation type="journal article" date="2018" name="Proc. R. Soc. B">
        <title>A non-coding region near Follistatin controls head colour polymorphism in the Gouldian finch.</title>
        <authorList>
            <person name="Toomey M.B."/>
            <person name="Marques C.I."/>
            <person name="Andrade P."/>
            <person name="Araujo P.M."/>
            <person name="Sabatino S."/>
            <person name="Gazda M.A."/>
            <person name="Afonso S."/>
            <person name="Lopes R.J."/>
            <person name="Corbo J.C."/>
            <person name="Carneiro M."/>
        </authorList>
    </citation>
    <scope>NUCLEOTIDE SEQUENCE [LARGE SCALE GENOMIC DNA]</scope>
    <source>
        <strain evidence="2">Red01</strain>
        <tissue evidence="2">Muscle</tissue>
    </source>
</reference>
<dbReference type="EMBL" id="QUSF01000021">
    <property type="protein sequence ID" value="RLW01688.1"/>
    <property type="molecule type" value="Genomic_DNA"/>
</dbReference>
<evidence type="ECO:0000313" key="3">
    <source>
        <dbReference type="Proteomes" id="UP000276834"/>
    </source>
</evidence>
<evidence type="ECO:0000313" key="2">
    <source>
        <dbReference type="EMBL" id="RLW01688.1"/>
    </source>
</evidence>
<feature type="region of interest" description="Disordered" evidence="1">
    <location>
        <begin position="170"/>
        <end position="213"/>
    </location>
</feature>
<gene>
    <name evidence="2" type="ORF">DV515_00007727</name>
</gene>
<organism evidence="2 3">
    <name type="scientific">Chloebia gouldiae</name>
    <name type="common">Gouldian finch</name>
    <name type="synonym">Erythrura gouldiae</name>
    <dbReference type="NCBI Taxonomy" id="44316"/>
    <lineage>
        <taxon>Eukaryota</taxon>
        <taxon>Metazoa</taxon>
        <taxon>Chordata</taxon>
        <taxon>Craniata</taxon>
        <taxon>Vertebrata</taxon>
        <taxon>Euteleostomi</taxon>
        <taxon>Archelosauria</taxon>
        <taxon>Archosauria</taxon>
        <taxon>Dinosauria</taxon>
        <taxon>Saurischia</taxon>
        <taxon>Theropoda</taxon>
        <taxon>Coelurosauria</taxon>
        <taxon>Aves</taxon>
        <taxon>Neognathae</taxon>
        <taxon>Neoaves</taxon>
        <taxon>Telluraves</taxon>
        <taxon>Australaves</taxon>
        <taxon>Passeriformes</taxon>
        <taxon>Passeroidea</taxon>
        <taxon>Passeridae</taxon>
        <taxon>Chloebia</taxon>
    </lineage>
</organism>
<comment type="caution">
    <text evidence="2">The sequence shown here is derived from an EMBL/GenBank/DDBJ whole genome shotgun (WGS) entry which is preliminary data.</text>
</comment>